<gene>
    <name evidence="2" type="ORF">CVIC9261_06905</name>
</gene>
<keyword evidence="3" id="KW-1185">Reference proteome</keyword>
<dbReference type="Gene3D" id="1.10.30.50">
    <property type="match status" value="1"/>
</dbReference>
<dbReference type="Pfam" id="PF21069">
    <property type="entry name" value="Csx12"/>
    <property type="match status" value="1"/>
</dbReference>
<evidence type="ECO:0000313" key="2">
    <source>
        <dbReference type="EMBL" id="WWC41431.1"/>
    </source>
</evidence>
<feature type="domain" description="HNH nuclease" evidence="1">
    <location>
        <begin position="657"/>
        <end position="707"/>
    </location>
</feature>
<dbReference type="EMBL" id="CP144916">
    <property type="protein sequence ID" value="WWC41431.1"/>
    <property type="molecule type" value="Genomic_DNA"/>
</dbReference>
<accession>A0ABZ2E6V2</accession>
<organism evidence="2 3">
    <name type="scientific">Campylobacter vicugnae</name>
    <dbReference type="NCBI Taxonomy" id="1660076"/>
    <lineage>
        <taxon>Bacteria</taxon>
        <taxon>Pseudomonadati</taxon>
        <taxon>Campylobacterota</taxon>
        <taxon>Epsilonproteobacteria</taxon>
        <taxon>Campylobacterales</taxon>
        <taxon>Campylobacteraceae</taxon>
        <taxon>Campylobacter</taxon>
    </lineage>
</organism>
<evidence type="ECO:0000313" key="3">
    <source>
        <dbReference type="Proteomes" id="UP001318120"/>
    </source>
</evidence>
<dbReference type="RefSeq" id="WP_086302639.1">
    <property type="nucleotide sequence ID" value="NZ_CP144916.1"/>
</dbReference>
<keyword evidence="2" id="KW-0378">Hydrolase</keyword>
<dbReference type="InterPro" id="IPR049465">
    <property type="entry name" value="Cas9_lobe"/>
</dbReference>
<dbReference type="Pfam" id="PF13395">
    <property type="entry name" value="HNH_4"/>
    <property type="match status" value="1"/>
</dbReference>
<proteinExistence type="predicted"/>
<dbReference type="GeneID" id="93113824"/>
<keyword evidence="2" id="KW-0255">Endonuclease</keyword>
<dbReference type="SMART" id="SM00507">
    <property type="entry name" value="HNHc"/>
    <property type="match status" value="1"/>
</dbReference>
<dbReference type="GO" id="GO:0004519">
    <property type="term" value="F:endonuclease activity"/>
    <property type="evidence" value="ECO:0007669"/>
    <property type="project" value="UniProtKB-KW"/>
</dbReference>
<reference evidence="2 3" key="1">
    <citation type="journal article" date="2017" name="Genome Biol. Evol.">
        <title>Comparative Genomic Analysis Identifies a Campylobacter Clade Deficient in Selenium Metabolism.</title>
        <authorList>
            <person name="Miller W.G."/>
            <person name="Yee E."/>
            <person name="Lopes B.S."/>
            <person name="Chapman M.H."/>
            <person name="Huynh S."/>
            <person name="Bono J.L."/>
            <person name="Parker C.T."/>
            <person name="Strachan N.J.C."/>
            <person name="Forbes K.J."/>
        </authorList>
    </citation>
    <scope>NUCLEOTIDE SEQUENCE [LARGE SCALE GENOMIC DNA]</scope>
    <source>
        <strain evidence="2 3">RM9261</strain>
    </source>
</reference>
<protein>
    <submittedName>
        <fullName evidence="2">HNH endonuclease domain-containing protein</fullName>
    </submittedName>
</protein>
<dbReference type="Proteomes" id="UP001318120">
    <property type="component" value="Chromosome"/>
</dbReference>
<dbReference type="InterPro" id="IPR003615">
    <property type="entry name" value="HNH_nuc"/>
</dbReference>
<evidence type="ECO:0000259" key="1">
    <source>
        <dbReference type="SMART" id="SM00507"/>
    </source>
</evidence>
<name>A0ABZ2E6V2_9BACT</name>
<sequence>MNELSINIDMGAANNGVFIAITNEDSIVYKNAFNIYFDKNLTFSKNDRTARRHARRSYDRDRFILRLLNEILPINSLSQSQKEMIYGLFKNRGFNYHNIEFNESLDDDVVKFLNSLDGYIFGLSKNKDEFEQVLNEIVVDHSNDEIKEILETQSQILSNIDKKNKEAIKASKNIQSLLQSIRNEIDKNNKHRISYLKDIKELIYKDCEFIIQKSDKFDNLDEFYNFVGNIANFQTRILRRYFNNKYLDNINFDDAKLKKNIIRNINYMEYITDIQKSNKLNMLNSLKTKSALEYLKSIDPVITIPPYENRKNKNPQKCNTLILNIDKITPSLVNSTYKILNSDDFTHIRRDENGQLISINDIDENNIAKYLQRVLDISKESLMDTALYPRTLDNNSKIFADTFRLNSDEIREFKEFARRYYNEVDSAKKGIITNDLLIPCGKNTPHKNRNKNELISALFGKNITKDDVISLEEFMLKNKIKGNRGYKGFFENLNELKKSYQNSFYHNLNNDEINDKDIQAILELYPKVAQNISNHNSIFEFKLPFDKSNLNTNINYLSQLGDIIYDEKNRGFLKTCKCHTLENLIRSGSQNAICTRLPSNSARLINGKIEMYLNRLAYEISTALKPEILQDISYISINVEMNKFSFENSASNLNLISKRQKAKEIICPYSGQKIDESNCEYDHILPRSKGLYNSRANLIPASSTANLQKSNQSYTLENLDQKYLDSIYEKIKVENLDEFKNFIDTQMAKININKFTNFDNLSSLEQIALRHALFYKDSNSFAKALEILKLDRIKTHSNGTQKRFVNLLIQKIKDRLNSSNQNLEFSVNFINAELVSAIRNELSKEDKELQKAKIQDSHSHCIDASIVFYYANSKLINNSKGQREFKYDYNHIKPEYSNKITMQSKKYLELNSNKIARKKLFDDGVYSLVYENANILKDKEASILLDLGLLHTKENGKKVAITSDLKSSKFYISTHKVFDLLFKAFNDSDIKLLNKLKFLDDHLSFYIRKDIFAIIKDKDKSSMFFTNKNELKEPDTKIKTKNIDKFYHILKANESKIIEIKDDKNILKHQEIKELFKECFYTKEAKRSRNKSRIIYSLPIKAIKSPNYIIRQNGGYAGLSNSAIATKTYIDLDSKNIIKIPFFSKNILPCKIADIINIIKSKSKNIKQIYKLLVIKNLPSAITKLEFIISQANRHDIEVEFDKSQIGDYNLLDQTSRDEFIDKYLNGEFKELLGKPRDKKITIIKDTKDSLIIKYCTQTSAIHQKIMLDNLIDETSSS</sequence>
<keyword evidence="2" id="KW-0540">Nuclease</keyword>